<dbReference type="PROSITE" id="PS01117">
    <property type="entry name" value="HTH_MARR_1"/>
    <property type="match status" value="1"/>
</dbReference>
<dbReference type="InterPro" id="IPR036388">
    <property type="entry name" value="WH-like_DNA-bd_sf"/>
</dbReference>
<dbReference type="GO" id="GO:0003700">
    <property type="term" value="F:DNA-binding transcription factor activity"/>
    <property type="evidence" value="ECO:0007669"/>
    <property type="project" value="InterPro"/>
</dbReference>
<evidence type="ECO:0000259" key="4">
    <source>
        <dbReference type="PROSITE" id="PS50995"/>
    </source>
</evidence>
<organism evidence="5 6">
    <name type="scientific">Microbacterium allomyrinae</name>
    <dbReference type="NCBI Taxonomy" id="2830666"/>
    <lineage>
        <taxon>Bacteria</taxon>
        <taxon>Bacillati</taxon>
        <taxon>Actinomycetota</taxon>
        <taxon>Actinomycetes</taxon>
        <taxon>Micrococcales</taxon>
        <taxon>Microbacteriaceae</taxon>
        <taxon>Microbacterium</taxon>
    </lineage>
</organism>
<dbReference type="InterPro" id="IPR000835">
    <property type="entry name" value="HTH_MarR-typ"/>
</dbReference>
<keyword evidence="2" id="KW-0238">DNA-binding</keyword>
<evidence type="ECO:0000313" key="6">
    <source>
        <dbReference type="Proteomes" id="UP001139354"/>
    </source>
</evidence>
<dbReference type="PANTHER" id="PTHR33164:SF95">
    <property type="entry name" value="TRANSCRIPTIONAL REGULATOR"/>
    <property type="match status" value="1"/>
</dbReference>
<keyword evidence="3" id="KW-0804">Transcription</keyword>
<accession>A0A9X1LTV9</accession>
<feature type="domain" description="HTH marR-type" evidence="4">
    <location>
        <begin position="1"/>
        <end position="140"/>
    </location>
</feature>
<dbReference type="SMART" id="SM00347">
    <property type="entry name" value="HTH_MARR"/>
    <property type="match status" value="1"/>
</dbReference>
<dbReference type="AlphaFoldDB" id="A0A9X1LTV9"/>
<dbReference type="GO" id="GO:0006950">
    <property type="term" value="P:response to stress"/>
    <property type="evidence" value="ECO:0007669"/>
    <property type="project" value="TreeGrafter"/>
</dbReference>
<dbReference type="EMBL" id="JAGTTN010000001">
    <property type="protein sequence ID" value="MCC2031583.1"/>
    <property type="molecule type" value="Genomic_DNA"/>
</dbReference>
<keyword evidence="6" id="KW-1185">Reference proteome</keyword>
<evidence type="ECO:0000256" key="3">
    <source>
        <dbReference type="ARBA" id="ARBA00023163"/>
    </source>
</evidence>
<proteinExistence type="predicted"/>
<dbReference type="GO" id="GO:0003677">
    <property type="term" value="F:DNA binding"/>
    <property type="evidence" value="ECO:0007669"/>
    <property type="project" value="UniProtKB-KW"/>
</dbReference>
<dbReference type="RefSeq" id="WP_229383461.1">
    <property type="nucleotide sequence ID" value="NZ_JAGTTN010000001.1"/>
</dbReference>
<evidence type="ECO:0000256" key="1">
    <source>
        <dbReference type="ARBA" id="ARBA00023015"/>
    </source>
</evidence>
<gene>
    <name evidence="5" type="ORF">KEC57_05220</name>
</gene>
<dbReference type="Gene3D" id="1.10.10.10">
    <property type="entry name" value="Winged helix-like DNA-binding domain superfamily/Winged helix DNA-binding domain"/>
    <property type="match status" value="1"/>
</dbReference>
<dbReference type="PANTHER" id="PTHR33164">
    <property type="entry name" value="TRANSCRIPTIONAL REGULATOR, MARR FAMILY"/>
    <property type="match status" value="1"/>
</dbReference>
<dbReference type="InterPro" id="IPR023187">
    <property type="entry name" value="Tscrpt_reg_MarR-type_CS"/>
</dbReference>
<evidence type="ECO:0000313" key="5">
    <source>
        <dbReference type="EMBL" id="MCC2031583.1"/>
    </source>
</evidence>
<evidence type="ECO:0000256" key="2">
    <source>
        <dbReference type="ARBA" id="ARBA00023125"/>
    </source>
</evidence>
<protein>
    <submittedName>
        <fullName evidence="5">MarR family transcriptional regulator</fullName>
    </submittedName>
</protein>
<sequence>MDAEQLEPMKFTGFLIRRAQQAHVAVWSREVSSDITSVQFGVLSVLARRPGASQRELCDELDLDRSTIASLVVRLEHRGWIERERHVDDKRRNTLRLTDAGRDEIARLRPHVDDVERALTAALTPDERTEFRRLLRVVLASTVNLSSGS</sequence>
<dbReference type="InterPro" id="IPR039422">
    <property type="entry name" value="MarR/SlyA-like"/>
</dbReference>
<dbReference type="PROSITE" id="PS50995">
    <property type="entry name" value="HTH_MARR_2"/>
    <property type="match status" value="1"/>
</dbReference>
<reference evidence="5" key="1">
    <citation type="submission" date="2021-04" db="EMBL/GenBank/DDBJ databases">
        <title>Microbacterium tenobrionis sp. nov. and Microbacterium allomyrinae sp. nov., isolated from larvae of Tenobrio molitor and Allomyrina dichotoma, respectively.</title>
        <authorList>
            <person name="Lee S.D."/>
        </authorList>
    </citation>
    <scope>NUCLEOTIDE SEQUENCE</scope>
    <source>
        <strain evidence="5">BWT-G7</strain>
    </source>
</reference>
<keyword evidence="1" id="KW-0805">Transcription regulation</keyword>
<name>A0A9X1LTV9_9MICO</name>
<dbReference type="InterPro" id="IPR036390">
    <property type="entry name" value="WH_DNA-bd_sf"/>
</dbReference>
<dbReference type="Proteomes" id="UP001139354">
    <property type="component" value="Unassembled WGS sequence"/>
</dbReference>
<dbReference type="PRINTS" id="PR00598">
    <property type="entry name" value="HTHMARR"/>
</dbReference>
<dbReference type="SUPFAM" id="SSF46785">
    <property type="entry name" value="Winged helix' DNA-binding domain"/>
    <property type="match status" value="1"/>
</dbReference>
<dbReference type="Pfam" id="PF12802">
    <property type="entry name" value="MarR_2"/>
    <property type="match status" value="1"/>
</dbReference>
<comment type="caution">
    <text evidence="5">The sequence shown here is derived from an EMBL/GenBank/DDBJ whole genome shotgun (WGS) entry which is preliminary data.</text>
</comment>